<dbReference type="AlphaFoldDB" id="A0A2T0LTQ9"/>
<comment type="caution">
    <text evidence="1">The sequence shown here is derived from an EMBL/GenBank/DDBJ whole genome shotgun (WGS) entry which is preliminary data.</text>
</comment>
<name>A0A2T0LTQ9_9PSEU</name>
<organism evidence="1 2">
    <name type="scientific">Prauserella shujinwangii</name>
    <dbReference type="NCBI Taxonomy" id="1453103"/>
    <lineage>
        <taxon>Bacteria</taxon>
        <taxon>Bacillati</taxon>
        <taxon>Actinomycetota</taxon>
        <taxon>Actinomycetes</taxon>
        <taxon>Pseudonocardiales</taxon>
        <taxon>Pseudonocardiaceae</taxon>
        <taxon>Prauserella</taxon>
    </lineage>
</organism>
<dbReference type="RefSeq" id="WP_106179659.1">
    <property type="nucleotide sequence ID" value="NZ_PVNH01000006.1"/>
</dbReference>
<dbReference type="EMBL" id="PVNH01000006">
    <property type="protein sequence ID" value="PRX47128.1"/>
    <property type="molecule type" value="Genomic_DNA"/>
</dbReference>
<evidence type="ECO:0000313" key="1">
    <source>
        <dbReference type="EMBL" id="PRX47128.1"/>
    </source>
</evidence>
<reference evidence="1 2" key="1">
    <citation type="submission" date="2018-03" db="EMBL/GenBank/DDBJ databases">
        <title>Genomic Encyclopedia of Type Strains, Phase III (KMG-III): the genomes of soil and plant-associated and newly described type strains.</title>
        <authorList>
            <person name="Whitman W."/>
        </authorList>
    </citation>
    <scope>NUCLEOTIDE SEQUENCE [LARGE SCALE GENOMIC DNA]</scope>
    <source>
        <strain evidence="1 2">CGMCC 4.7125</strain>
    </source>
</reference>
<dbReference type="OrthoDB" id="3690688at2"/>
<keyword evidence="2" id="KW-1185">Reference proteome</keyword>
<sequence>MRGRHRRAADRVVAAGSGRHRTNAAGDAFARPCAGAIARSGLSLDRLRALRNCRVGRIETDSARGVTLAELLFDRVLERGETHLAEYSLEHGAPPAEPPNTHFREFDRPVREYLLEVRFGAGSRPRRSWQYARAGAEGPPEHRELRFDESSGVHAVALDLGPGLFGLGWS</sequence>
<proteinExistence type="predicted"/>
<dbReference type="Proteomes" id="UP000238362">
    <property type="component" value="Unassembled WGS sequence"/>
</dbReference>
<protein>
    <submittedName>
        <fullName evidence="1">Uncharacterized protein</fullName>
    </submittedName>
</protein>
<gene>
    <name evidence="1" type="ORF">B0I33_106227</name>
</gene>
<evidence type="ECO:0000313" key="2">
    <source>
        <dbReference type="Proteomes" id="UP000238362"/>
    </source>
</evidence>
<accession>A0A2T0LTQ9</accession>